<dbReference type="PROSITE" id="PS50893">
    <property type="entry name" value="ABC_TRANSPORTER_2"/>
    <property type="match status" value="2"/>
</dbReference>
<evidence type="ECO:0000313" key="9">
    <source>
        <dbReference type="EMBL" id="KAJ9595472.1"/>
    </source>
</evidence>
<keyword evidence="2 7" id="KW-0812">Transmembrane</keyword>
<dbReference type="Pfam" id="PF00005">
    <property type="entry name" value="ABC_tran"/>
    <property type="match status" value="2"/>
</dbReference>
<dbReference type="FunFam" id="3.40.50.300:FF:000933">
    <property type="entry name" value="ABC transporter A family member 7"/>
    <property type="match status" value="1"/>
</dbReference>
<accession>A0AAD8ABW4</accession>
<dbReference type="PANTHER" id="PTHR19229">
    <property type="entry name" value="ATP-BINDING CASSETTE TRANSPORTER SUBFAMILY A ABCA"/>
    <property type="match status" value="1"/>
</dbReference>
<dbReference type="InterPro" id="IPR003593">
    <property type="entry name" value="AAA+_ATPase"/>
</dbReference>
<feature type="transmembrane region" description="Helical" evidence="7">
    <location>
        <begin position="582"/>
        <end position="602"/>
    </location>
</feature>
<feature type="transmembrane region" description="Helical" evidence="7">
    <location>
        <begin position="695"/>
        <end position="717"/>
    </location>
</feature>
<comment type="caution">
    <text evidence="9">The sequence shown here is derived from an EMBL/GenBank/DDBJ whole genome shotgun (WGS) entry which is preliminary data.</text>
</comment>
<dbReference type="InterPro" id="IPR026082">
    <property type="entry name" value="ABCA"/>
</dbReference>
<dbReference type="Gene3D" id="3.40.50.300">
    <property type="entry name" value="P-loop containing nucleotide triphosphate hydrolases"/>
    <property type="match status" value="2"/>
</dbReference>
<feature type="non-terminal residue" evidence="9">
    <location>
        <position position="1"/>
    </location>
</feature>
<dbReference type="InterPro" id="IPR013525">
    <property type="entry name" value="ABC2_TM"/>
</dbReference>
<comment type="subcellular location">
    <subcellularLocation>
        <location evidence="1">Membrane</location>
        <topology evidence="1">Multi-pass membrane protein</topology>
    </subcellularLocation>
</comment>
<feature type="transmembrane region" description="Helical" evidence="7">
    <location>
        <begin position="410"/>
        <end position="430"/>
    </location>
</feature>
<dbReference type="Pfam" id="PF23321">
    <property type="entry name" value="R1_ABCA1"/>
    <property type="match status" value="2"/>
</dbReference>
<feature type="transmembrane region" description="Helical" evidence="7">
    <location>
        <begin position="806"/>
        <end position="829"/>
    </location>
</feature>
<reference evidence="9" key="1">
    <citation type="journal article" date="2023" name="IScience">
        <title>Live-bearing cockroach genome reveals convergent evolutionary mechanisms linked to viviparity in insects and beyond.</title>
        <authorList>
            <person name="Fouks B."/>
            <person name="Harrison M.C."/>
            <person name="Mikhailova A.A."/>
            <person name="Marchal E."/>
            <person name="English S."/>
            <person name="Carruthers M."/>
            <person name="Jennings E.C."/>
            <person name="Chiamaka E.L."/>
            <person name="Frigard R.A."/>
            <person name="Pippel M."/>
            <person name="Attardo G.M."/>
            <person name="Benoit J.B."/>
            <person name="Bornberg-Bauer E."/>
            <person name="Tobe S.S."/>
        </authorList>
    </citation>
    <scope>NUCLEOTIDE SEQUENCE</scope>
    <source>
        <strain evidence="9">Stay&amp;Tobe</strain>
    </source>
</reference>
<dbReference type="Pfam" id="PF12698">
    <property type="entry name" value="ABC2_membrane_3"/>
    <property type="match status" value="1"/>
</dbReference>
<evidence type="ECO:0000256" key="5">
    <source>
        <dbReference type="ARBA" id="ARBA00022989"/>
    </source>
</evidence>
<dbReference type="PANTHER" id="PTHR19229:SF250">
    <property type="entry name" value="ABC TRANSPORTER DOMAIN-CONTAINING PROTEIN-RELATED"/>
    <property type="match status" value="1"/>
</dbReference>
<keyword evidence="5 7" id="KW-1133">Transmembrane helix</keyword>
<evidence type="ECO:0000256" key="7">
    <source>
        <dbReference type="SAM" id="Phobius"/>
    </source>
</evidence>
<feature type="domain" description="ABC transporter" evidence="8">
    <location>
        <begin position="41"/>
        <end position="276"/>
    </location>
</feature>
<reference evidence="9" key="2">
    <citation type="submission" date="2023-05" db="EMBL/GenBank/DDBJ databases">
        <authorList>
            <person name="Fouks B."/>
        </authorList>
    </citation>
    <scope>NUCLEOTIDE SEQUENCE</scope>
    <source>
        <strain evidence="9">Stay&amp;Tobe</strain>
        <tissue evidence="9">Testes</tissue>
    </source>
</reference>
<dbReference type="GO" id="GO:0140359">
    <property type="term" value="F:ABC-type transporter activity"/>
    <property type="evidence" value="ECO:0007669"/>
    <property type="project" value="InterPro"/>
</dbReference>
<sequence>NISFVLSYWRNKKDSDVYTTENTSVPTSKYEEPSSNLSVGIKIQDLRKIFQTLAGTNKKVAVDGVTLDIYKGEITALLGHNGAGKTTTMSILTGLISPSSGSVHIDGYDIKDNMEKVRESLGLCPQHNMLFTDLSVQEHLIFFAMLKGISKKEAEVETSDLLFKLNLSEKKNNMASTLSGGMKRKLNLGIALIGHTKVLMLDEPTSGMDPEARREIWDILLKMRGERTILITTHFMEEADVLGDRIAIMDHGKVQCYGTSLFLKKIYGTGYQLSLLKDENCQISKITSSIQSVISGAELKTDMGSFLSYMLPTDGSDKFPQLFDILESNKQKLGISSIGVSITTLEEVFLRVGMEASQNNNNNHSHVKGNNDHMKINENAEAQTIFKTPNIRQQFSALFMKRIIYGYRRWIGLLIQILITILLAILTLALGESFTSSLAPEPALSLNLDLYGPTHALYNDEQSKFDSSYEYIIDKAGSQAEKVSNIQEELLKVGERSYNEYFTKYVIASEFNCTSTESNNACNFTALYSSIALHSFPISVNTLSNTILKKHGLSNSITIINHPLPKLEEENAEISSNLGLSMMWMTLMPMGLLSLVGSFIKFPVLERVSNAKQVQLMTGVSAALYWLSCFLYDFLTYVIVSAILVLMVFVSDPIDIFTGSTELGVYFFMLIMYGIAAIPYAYLFSYFKKTNAGSYALFIIFNMLFGMIFSLVVYFMLQSPTYEDIAMGLKYVLEFVPHFSVSFGLLRFADLVYSNNICKVQNVNCNLDKNNTCCNPNCEDGFCPDIYKPYLEFSSSDNTNALGLELLYLGIDSLIYICFIMLIEFEVFTNLTARLMKKKFGSDIEEEELEEDVMNEKRRIEGITEGAGNYYNVNNNMNDIMLVDNLVKKFKRNFMAVKGISFGVAPGECFGLLGINGAGKTTTFKMLTGDEFPTFGNALIDNYSLTKNKVKFLSQIGYCPQFDAINEALTGREMLTLFADLRGIHSNSTSHEVNKWISLMGLEEYKDRQCGTYSGGNKRKLSTAMALIGDSPIIFLDEPTSGVDPVARRNLWTVLTNVQNTGQSIVLTSHSMEECEALCNRLAIMVGGQFKCMGGIQYLKQKFGQGFTIMIKLKSSESDKENLIRLKNQIQDNFRNGCVLKDEHQGLLHYHVTDPSVPWKYLFRTMENIKHHITIVEDYTISETTLEQESNKVYIGKTKRDLDTHKKGHFRNIKNGEIEKSAIVARSLLENHRIEKEAKLLKYLCKPLELTVWEKIYIKKKPY</sequence>
<keyword evidence="6 7" id="KW-0472">Membrane</keyword>
<organism evidence="9 10">
    <name type="scientific">Diploptera punctata</name>
    <name type="common">Pacific beetle cockroach</name>
    <dbReference type="NCBI Taxonomy" id="6984"/>
    <lineage>
        <taxon>Eukaryota</taxon>
        <taxon>Metazoa</taxon>
        <taxon>Ecdysozoa</taxon>
        <taxon>Arthropoda</taxon>
        <taxon>Hexapoda</taxon>
        <taxon>Insecta</taxon>
        <taxon>Pterygota</taxon>
        <taxon>Neoptera</taxon>
        <taxon>Polyneoptera</taxon>
        <taxon>Dictyoptera</taxon>
        <taxon>Blattodea</taxon>
        <taxon>Blaberoidea</taxon>
        <taxon>Blaberidae</taxon>
        <taxon>Diplopterinae</taxon>
        <taxon>Diploptera</taxon>
    </lineage>
</organism>
<dbReference type="EMBL" id="JASPKZ010002336">
    <property type="protein sequence ID" value="KAJ9595472.1"/>
    <property type="molecule type" value="Genomic_DNA"/>
</dbReference>
<proteinExistence type="predicted"/>
<dbReference type="SMART" id="SM00382">
    <property type="entry name" value="AAA"/>
    <property type="match status" value="2"/>
</dbReference>
<feature type="transmembrane region" description="Helical" evidence="7">
    <location>
        <begin position="663"/>
        <end position="683"/>
    </location>
</feature>
<feature type="transmembrane region" description="Helical" evidence="7">
    <location>
        <begin position="623"/>
        <end position="651"/>
    </location>
</feature>
<dbReference type="PROSITE" id="PS00211">
    <property type="entry name" value="ABC_TRANSPORTER_1"/>
    <property type="match status" value="1"/>
</dbReference>
<gene>
    <name evidence="9" type="ORF">L9F63_013336</name>
</gene>
<evidence type="ECO:0000256" key="6">
    <source>
        <dbReference type="ARBA" id="ARBA00023136"/>
    </source>
</evidence>
<evidence type="ECO:0000256" key="4">
    <source>
        <dbReference type="ARBA" id="ARBA00022840"/>
    </source>
</evidence>
<dbReference type="InterPro" id="IPR056264">
    <property type="entry name" value="R2_ABCA1-4-like"/>
</dbReference>
<protein>
    <recommendedName>
        <fullName evidence="8">ABC transporter domain-containing protein</fullName>
    </recommendedName>
</protein>
<evidence type="ECO:0000259" key="8">
    <source>
        <dbReference type="PROSITE" id="PS50893"/>
    </source>
</evidence>
<evidence type="ECO:0000256" key="3">
    <source>
        <dbReference type="ARBA" id="ARBA00022741"/>
    </source>
</evidence>
<dbReference type="GO" id="GO:0005319">
    <property type="term" value="F:lipid transporter activity"/>
    <property type="evidence" value="ECO:0007669"/>
    <property type="project" value="TreeGrafter"/>
</dbReference>
<dbReference type="FunFam" id="3.40.50.300:FF:000327">
    <property type="entry name" value="ATP-binding cassette sub-family A member 3"/>
    <property type="match status" value="1"/>
</dbReference>
<name>A0AAD8ABW4_DIPPU</name>
<dbReference type="GO" id="GO:0016020">
    <property type="term" value="C:membrane"/>
    <property type="evidence" value="ECO:0007669"/>
    <property type="project" value="UniProtKB-SubCell"/>
</dbReference>
<evidence type="ECO:0000256" key="1">
    <source>
        <dbReference type="ARBA" id="ARBA00004141"/>
    </source>
</evidence>
<feature type="domain" description="ABC transporter" evidence="8">
    <location>
        <begin position="881"/>
        <end position="1112"/>
    </location>
</feature>
<evidence type="ECO:0000256" key="2">
    <source>
        <dbReference type="ARBA" id="ARBA00022692"/>
    </source>
</evidence>
<dbReference type="InterPro" id="IPR003439">
    <property type="entry name" value="ABC_transporter-like_ATP-bd"/>
</dbReference>
<keyword evidence="3" id="KW-0547">Nucleotide-binding</keyword>
<dbReference type="SUPFAM" id="SSF52540">
    <property type="entry name" value="P-loop containing nucleoside triphosphate hydrolases"/>
    <property type="match status" value="2"/>
</dbReference>
<evidence type="ECO:0000313" key="10">
    <source>
        <dbReference type="Proteomes" id="UP001233999"/>
    </source>
</evidence>
<dbReference type="CDD" id="cd03263">
    <property type="entry name" value="ABC_subfamily_A"/>
    <property type="match status" value="2"/>
</dbReference>
<dbReference type="GO" id="GO:0016887">
    <property type="term" value="F:ATP hydrolysis activity"/>
    <property type="evidence" value="ECO:0007669"/>
    <property type="project" value="InterPro"/>
</dbReference>
<keyword evidence="4" id="KW-0067">ATP-binding</keyword>
<keyword evidence="10" id="KW-1185">Reference proteome</keyword>
<dbReference type="InterPro" id="IPR027417">
    <property type="entry name" value="P-loop_NTPase"/>
</dbReference>
<dbReference type="GO" id="GO:0005524">
    <property type="term" value="F:ATP binding"/>
    <property type="evidence" value="ECO:0007669"/>
    <property type="project" value="UniProtKB-KW"/>
</dbReference>
<dbReference type="AlphaFoldDB" id="A0AAD8ABW4"/>
<dbReference type="Proteomes" id="UP001233999">
    <property type="component" value="Unassembled WGS sequence"/>
</dbReference>
<dbReference type="InterPro" id="IPR017871">
    <property type="entry name" value="ABC_transporter-like_CS"/>
</dbReference>